<sequence length="131" mass="14132">MKERRSAFSSSVPRNSAISAGFTNAAGRSNLATQFSFDSNDVGKISVNLMRVNGAIAPFKALLTNLTSLPDPSPLTPPIRAARSASSQYLSGSNSPKKLRKNDSNCMLENVVQKEESTIRLFETPIVNIES</sequence>
<dbReference type="Proteomes" id="UP000024404">
    <property type="component" value="Unassembled WGS sequence"/>
</dbReference>
<reference evidence="2" key="2">
    <citation type="submission" date="2022-06" db="UniProtKB">
        <authorList>
            <consortium name="EnsemblMetazoa"/>
        </authorList>
    </citation>
    <scope>IDENTIFICATION</scope>
</reference>
<evidence type="ECO:0000313" key="2">
    <source>
        <dbReference type="EnsemblMetazoa" id="OVOC11714.1"/>
    </source>
</evidence>
<keyword evidence="3" id="KW-1185">Reference proteome</keyword>
<dbReference type="EMBL" id="CMVM020000003">
    <property type="status" value="NOT_ANNOTATED_CDS"/>
    <property type="molecule type" value="Genomic_DNA"/>
</dbReference>
<dbReference type="AlphaFoldDB" id="A0A8R1TLQ3"/>
<organism evidence="2 3">
    <name type="scientific">Onchocerca volvulus</name>
    <dbReference type="NCBI Taxonomy" id="6282"/>
    <lineage>
        <taxon>Eukaryota</taxon>
        <taxon>Metazoa</taxon>
        <taxon>Ecdysozoa</taxon>
        <taxon>Nematoda</taxon>
        <taxon>Chromadorea</taxon>
        <taxon>Rhabditida</taxon>
        <taxon>Spirurina</taxon>
        <taxon>Spiruromorpha</taxon>
        <taxon>Filarioidea</taxon>
        <taxon>Onchocercidae</taxon>
        <taxon>Onchocerca</taxon>
    </lineage>
</organism>
<evidence type="ECO:0000256" key="1">
    <source>
        <dbReference type="SAM" id="MobiDB-lite"/>
    </source>
</evidence>
<feature type="compositionally biased region" description="Polar residues" evidence="1">
    <location>
        <begin position="84"/>
        <end position="96"/>
    </location>
</feature>
<dbReference type="OMA" id="KNDSNCM"/>
<feature type="region of interest" description="Disordered" evidence="1">
    <location>
        <begin position="70"/>
        <end position="102"/>
    </location>
</feature>
<reference evidence="3" key="1">
    <citation type="submission" date="2013-10" db="EMBL/GenBank/DDBJ databases">
        <title>Genome sequencing of Onchocerca volvulus.</title>
        <authorList>
            <person name="Cotton J."/>
            <person name="Tsai J."/>
            <person name="Stanley E."/>
            <person name="Tracey A."/>
            <person name="Holroyd N."/>
            <person name="Lustigman S."/>
            <person name="Berriman M."/>
        </authorList>
    </citation>
    <scope>NUCLEOTIDE SEQUENCE</scope>
</reference>
<protein>
    <submittedName>
        <fullName evidence="2">Uncharacterized protein</fullName>
    </submittedName>
</protein>
<accession>A0A8R1TLQ3</accession>
<evidence type="ECO:0000313" key="3">
    <source>
        <dbReference type="Proteomes" id="UP000024404"/>
    </source>
</evidence>
<name>A0A8R1TLQ3_ONCVO</name>
<proteinExistence type="predicted"/>
<dbReference type="EnsemblMetazoa" id="OVOC11714.1">
    <property type="protein sequence ID" value="OVOC11714.1"/>
    <property type="gene ID" value="WBGene00248523"/>
</dbReference>